<feature type="compositionally biased region" description="Basic and acidic residues" evidence="1">
    <location>
        <begin position="884"/>
        <end position="899"/>
    </location>
</feature>
<dbReference type="OrthoDB" id="67750at2759"/>
<name>W4FFH7_APHAT</name>
<feature type="compositionally biased region" description="Low complexity" evidence="1">
    <location>
        <begin position="247"/>
        <end position="258"/>
    </location>
</feature>
<dbReference type="PROSITE" id="PS50042">
    <property type="entry name" value="CNMP_BINDING_3"/>
    <property type="match status" value="1"/>
</dbReference>
<gene>
    <name evidence="3" type="ORF">H257_17737</name>
</gene>
<sequence>MQQAEMAKATTLHRVQQGHVIASKNELALHMYMVLHGRVDVTTDHTIQKDGAIEWIVGGDVDVVLLRPGGVDVVAASSDVSVAFLSKYNIECILRQSFHPTSSSVVLNKPFSHHQQLRLAVKPVPKLTTSGPHRPRSIAHMVNMVAKTTLPRNQRDRIKHTRIIQSKLFTEAYMSHDKTTNKATTSRNDSITSSTSLLAAAATEDANAMSSFQSSTMMDMDETREDNELQMDTTSTTSSTHLPHCNSSSTSTSTRATSVLLPSKPTTSSPAFEFFPTFADRFDPAQLDVLFLPSVPFPMDEMRLTDIGPPCPDAPSFVMPPRVAIDTAVLLVDQLQLLCKTSHQKAPPDKRRQSCVDTQSSSTAMMPLVFHGHFDAASESNLEPLAELTLSQFVDGRKTVTAAAVKGQKMPFASVSLYCADWNQPPPPPPPPPTCDDNVVESDVVVAVAEDNNEDDVWLQTVGTHHDKDNHPTSIKEVSTQLEASGELCHTFITSPGGTSTTTRKLSGRRRSSQRTQSRRGSGYTSQAMNNNKEDATDEVGDSVPRQDGGSISVVVGEEEERVDGMQQQQQRRSDADGSIDLDTKHVFKVESSTNMNHLPAPPRQRLQQRLPSNDPLSRRNVYRKLVQQVSTVTKTTLDDMLSKPTMHLEQLEIEQKLRDQVGKAMLQDGNPCPWRIQLQQRMEAVLTSLQLSAQKKLEIVIKYTSVKHSPHLEAALDLWEKAANCIMDREATLQRVYEFELVASDPRRLFQTISTLRLKEQRQRDRLFLLLHNHTDFCTKVLDDLFRQFGDVVLFQDRSYSDKMHHDYTEVLYDLEQVRLRMYFGGISVPTQSQDRPSMHNIAATIDPVNSHDRSTPPVVIIMPSKTGSMAGGVGATSVPSCRGEKDHQSDDKDDGHRGHLVDIVKARGEATLAALKADLRRQHLQDLAAKAQAKLEATQEKINRRRQPTRPPQPKPAQKDSIQATMAHLLGRLGPTQRPEEPPLSTVHGVGLS</sequence>
<dbReference type="RefSeq" id="XP_009844923.1">
    <property type="nucleotide sequence ID" value="XM_009846621.1"/>
</dbReference>
<evidence type="ECO:0000259" key="2">
    <source>
        <dbReference type="PROSITE" id="PS50042"/>
    </source>
</evidence>
<dbReference type="PANTHER" id="PTHR16078:SF1">
    <property type="entry name" value="COILED-COIL DOMAIN-CONTAINING PROTEIN 87"/>
    <property type="match status" value="1"/>
</dbReference>
<feature type="region of interest" description="Disordered" evidence="1">
    <location>
        <begin position="234"/>
        <end position="264"/>
    </location>
</feature>
<dbReference type="InterPro" id="IPR000595">
    <property type="entry name" value="cNMP-bd_dom"/>
</dbReference>
<feature type="compositionally biased region" description="Low complexity" evidence="1">
    <location>
        <begin position="514"/>
        <end position="523"/>
    </location>
</feature>
<feature type="region of interest" description="Disordered" evidence="1">
    <location>
        <begin position="593"/>
        <end position="616"/>
    </location>
</feature>
<dbReference type="GeneID" id="20819733"/>
<dbReference type="VEuPathDB" id="FungiDB:H257_17737"/>
<dbReference type="PANTHER" id="PTHR16078">
    <property type="entry name" value="COILED-COIL DOMAIN-CONTAINING PROTEIN 87"/>
    <property type="match status" value="1"/>
</dbReference>
<feature type="compositionally biased region" description="Polar residues" evidence="1">
    <location>
        <begin position="492"/>
        <end position="505"/>
    </location>
</feature>
<dbReference type="Gene3D" id="2.60.120.10">
    <property type="entry name" value="Jelly Rolls"/>
    <property type="match status" value="1"/>
</dbReference>
<protein>
    <recommendedName>
        <fullName evidence="2">Cyclic nucleotide-binding domain-containing protein</fullName>
    </recommendedName>
</protein>
<proteinExistence type="predicted"/>
<dbReference type="EMBL" id="KI913230">
    <property type="protein sequence ID" value="ETV65581.1"/>
    <property type="molecule type" value="Genomic_DNA"/>
</dbReference>
<feature type="region of interest" description="Disordered" evidence="1">
    <location>
        <begin position="490"/>
        <end position="581"/>
    </location>
</feature>
<dbReference type="AlphaFoldDB" id="W4FFH7"/>
<dbReference type="SUPFAM" id="SSF51206">
    <property type="entry name" value="cAMP-binding domain-like"/>
    <property type="match status" value="1"/>
</dbReference>
<feature type="region of interest" description="Disordered" evidence="1">
    <location>
        <begin position="941"/>
        <end position="995"/>
    </location>
</feature>
<dbReference type="InterPro" id="IPR018490">
    <property type="entry name" value="cNMP-bd_dom_sf"/>
</dbReference>
<evidence type="ECO:0000256" key="1">
    <source>
        <dbReference type="SAM" id="MobiDB-lite"/>
    </source>
</evidence>
<dbReference type="InterPro" id="IPR014710">
    <property type="entry name" value="RmlC-like_jellyroll"/>
</dbReference>
<feature type="compositionally biased region" description="Basic and acidic residues" evidence="1">
    <location>
        <begin position="572"/>
        <end position="581"/>
    </location>
</feature>
<evidence type="ECO:0000313" key="3">
    <source>
        <dbReference type="EMBL" id="ETV65581.1"/>
    </source>
</evidence>
<organism evidence="3">
    <name type="scientific">Aphanomyces astaci</name>
    <name type="common">Crayfish plague agent</name>
    <dbReference type="NCBI Taxonomy" id="112090"/>
    <lineage>
        <taxon>Eukaryota</taxon>
        <taxon>Sar</taxon>
        <taxon>Stramenopiles</taxon>
        <taxon>Oomycota</taxon>
        <taxon>Saprolegniomycetes</taxon>
        <taxon>Saprolegniales</taxon>
        <taxon>Verrucalvaceae</taxon>
        <taxon>Aphanomyces</taxon>
    </lineage>
</organism>
<accession>W4FFH7</accession>
<dbReference type="InterPro" id="IPR037383">
    <property type="entry name" value="CCDC87"/>
</dbReference>
<feature type="compositionally biased region" description="Polar residues" evidence="1">
    <location>
        <begin position="606"/>
        <end position="616"/>
    </location>
</feature>
<feature type="domain" description="Cyclic nucleotide-binding" evidence="2">
    <location>
        <begin position="1"/>
        <end position="94"/>
    </location>
</feature>
<reference evidence="3" key="1">
    <citation type="submission" date="2013-12" db="EMBL/GenBank/DDBJ databases">
        <title>The Genome Sequence of Aphanomyces astaci APO3.</title>
        <authorList>
            <consortium name="The Broad Institute Genomics Platform"/>
            <person name="Russ C."/>
            <person name="Tyler B."/>
            <person name="van West P."/>
            <person name="Dieguez-Uribeondo J."/>
            <person name="Young S.K."/>
            <person name="Zeng Q."/>
            <person name="Gargeya S."/>
            <person name="Fitzgerald M."/>
            <person name="Abouelleil A."/>
            <person name="Alvarado L."/>
            <person name="Chapman S.B."/>
            <person name="Gainer-Dewar J."/>
            <person name="Goldberg J."/>
            <person name="Griggs A."/>
            <person name="Gujja S."/>
            <person name="Hansen M."/>
            <person name="Howarth C."/>
            <person name="Imamovic A."/>
            <person name="Ireland A."/>
            <person name="Larimer J."/>
            <person name="McCowan C."/>
            <person name="Murphy C."/>
            <person name="Pearson M."/>
            <person name="Poon T.W."/>
            <person name="Priest M."/>
            <person name="Roberts A."/>
            <person name="Saif S."/>
            <person name="Shea T."/>
            <person name="Sykes S."/>
            <person name="Wortman J."/>
            <person name="Nusbaum C."/>
            <person name="Birren B."/>
        </authorList>
    </citation>
    <scope>NUCLEOTIDE SEQUENCE [LARGE SCALE GENOMIC DNA]</scope>
    <source>
        <strain evidence="3">APO3</strain>
    </source>
</reference>
<feature type="region of interest" description="Disordered" evidence="1">
    <location>
        <begin position="871"/>
        <end position="899"/>
    </location>
</feature>